<feature type="compositionally biased region" description="Basic and acidic residues" evidence="1">
    <location>
        <begin position="250"/>
        <end position="264"/>
    </location>
</feature>
<dbReference type="InterPro" id="IPR040338">
    <property type="entry name" value="At1g67623-like"/>
</dbReference>
<dbReference type="AlphaFoldDB" id="A0A8S9PGW8"/>
<organism evidence="3 4">
    <name type="scientific">Brassica cretica</name>
    <name type="common">Mustard</name>
    <dbReference type="NCBI Taxonomy" id="69181"/>
    <lineage>
        <taxon>Eukaryota</taxon>
        <taxon>Viridiplantae</taxon>
        <taxon>Streptophyta</taxon>
        <taxon>Embryophyta</taxon>
        <taxon>Tracheophyta</taxon>
        <taxon>Spermatophyta</taxon>
        <taxon>Magnoliopsida</taxon>
        <taxon>eudicotyledons</taxon>
        <taxon>Gunneridae</taxon>
        <taxon>Pentapetalae</taxon>
        <taxon>rosids</taxon>
        <taxon>malvids</taxon>
        <taxon>Brassicales</taxon>
        <taxon>Brassicaceae</taxon>
        <taxon>Brassiceae</taxon>
        <taxon>Brassica</taxon>
    </lineage>
</organism>
<dbReference type="PANTHER" id="PTHR33784:SF35">
    <property type="entry name" value="(RAPE) HYPOTHETICAL PROTEIN"/>
    <property type="match status" value="1"/>
</dbReference>
<feature type="compositionally biased region" description="Low complexity" evidence="1">
    <location>
        <begin position="332"/>
        <end position="371"/>
    </location>
</feature>
<dbReference type="Pfam" id="PF23310">
    <property type="entry name" value="TPR_27"/>
    <property type="match status" value="1"/>
</dbReference>
<feature type="region of interest" description="Disordered" evidence="1">
    <location>
        <begin position="307"/>
        <end position="407"/>
    </location>
</feature>
<evidence type="ECO:0000313" key="4">
    <source>
        <dbReference type="Proteomes" id="UP000712600"/>
    </source>
</evidence>
<feature type="compositionally biased region" description="Acidic residues" evidence="1">
    <location>
        <begin position="265"/>
        <end position="280"/>
    </location>
</feature>
<proteinExistence type="predicted"/>
<dbReference type="EMBL" id="QGKX02001521">
    <property type="protein sequence ID" value="KAF3514340.1"/>
    <property type="molecule type" value="Genomic_DNA"/>
</dbReference>
<feature type="compositionally biased region" description="Polar residues" evidence="1">
    <location>
        <begin position="372"/>
        <end position="390"/>
    </location>
</feature>
<feature type="region of interest" description="Disordered" evidence="1">
    <location>
        <begin position="250"/>
        <end position="295"/>
    </location>
</feature>
<sequence length="407" mass="44888">MPEFPILSLPAEVQALVVQCVAHNSFADIYRLRATCKSMRALADDGGVYAAFDLFKFPWYVGERNLLLRRFFEEGNPSSLYVKGVEYFYRLDCHVEGLALIKRAADAGLERASYTYAMTRKIFSDDGEYLSRFTREYVVKIGMVVRSSGGIWHRDHNDAFLTKRNVFISTVVPLFYNCPCSPIFQNDWVLWHIEHNKGEDMCNRCFWTKEYLIQLARNRLKEDIREGLESTEFATRGELFQEAAEVEEIMDKEKTAENFRQRQSDDEESEDEESDDDWPYEGDTRVEVDEDDMSDDAVVSGELMIYKDNDEEGEHGAVEQTRSGSGPGEAGSGSAPSGATTGSNSTVVGDSVIGGSVANSSASGVASVAGSFTDSSPSVAGSFADSSPSVAGSFADSRPSVAGSNAN</sequence>
<reference evidence="3" key="1">
    <citation type="submission" date="2019-12" db="EMBL/GenBank/DDBJ databases">
        <title>Genome sequencing and annotation of Brassica cretica.</title>
        <authorList>
            <person name="Studholme D.J."/>
            <person name="Sarris P."/>
        </authorList>
    </citation>
    <scope>NUCLEOTIDE SEQUENCE</scope>
    <source>
        <strain evidence="3">PFS-109/04</strain>
        <tissue evidence="3">Leaf</tissue>
    </source>
</reference>
<evidence type="ECO:0000256" key="1">
    <source>
        <dbReference type="SAM" id="MobiDB-lite"/>
    </source>
</evidence>
<dbReference type="SUPFAM" id="SSF81383">
    <property type="entry name" value="F-box domain"/>
    <property type="match status" value="1"/>
</dbReference>
<gene>
    <name evidence="3" type="ORF">F2Q69_00005521</name>
</gene>
<evidence type="ECO:0000259" key="2">
    <source>
        <dbReference type="Pfam" id="PF23310"/>
    </source>
</evidence>
<dbReference type="Proteomes" id="UP000712600">
    <property type="component" value="Unassembled WGS sequence"/>
</dbReference>
<dbReference type="InterPro" id="IPR057136">
    <property type="entry name" value="At2g35280_TPR_dom"/>
</dbReference>
<dbReference type="InterPro" id="IPR036047">
    <property type="entry name" value="F-box-like_dom_sf"/>
</dbReference>
<dbReference type="PANTHER" id="PTHR33784">
    <property type="entry name" value="OS05G0482100 PROTEIN"/>
    <property type="match status" value="1"/>
</dbReference>
<protein>
    <recommendedName>
        <fullName evidence="2">At2g35280-like TPR domain-containing protein</fullName>
    </recommendedName>
</protein>
<name>A0A8S9PGW8_BRACR</name>
<feature type="domain" description="At2g35280-like TPR" evidence="2">
    <location>
        <begin position="55"/>
        <end position="126"/>
    </location>
</feature>
<evidence type="ECO:0000313" key="3">
    <source>
        <dbReference type="EMBL" id="KAF3514340.1"/>
    </source>
</evidence>
<comment type="caution">
    <text evidence="3">The sequence shown here is derived from an EMBL/GenBank/DDBJ whole genome shotgun (WGS) entry which is preliminary data.</text>
</comment>
<accession>A0A8S9PGW8</accession>